<dbReference type="EMBL" id="MBFS01000178">
    <property type="protein sequence ID" value="PVV03949.1"/>
    <property type="molecule type" value="Genomic_DNA"/>
</dbReference>
<keyword evidence="2" id="KW-1185">Reference proteome</keyword>
<name>A0A2T9ZH88_9FUNG</name>
<protein>
    <submittedName>
        <fullName evidence="1">Uncharacterized protein</fullName>
    </submittedName>
</protein>
<sequence>MSATKPSANCVIRGSFLKNKISVVLCKFHVSLKQVSVFGIGTSVTHPSSPHAKNDNAHSP</sequence>
<evidence type="ECO:0000313" key="2">
    <source>
        <dbReference type="Proteomes" id="UP000245609"/>
    </source>
</evidence>
<reference evidence="1 2" key="1">
    <citation type="journal article" date="2018" name="MBio">
        <title>Comparative Genomics Reveals the Core Gene Toolbox for the Fungus-Insect Symbiosis.</title>
        <authorList>
            <person name="Wang Y."/>
            <person name="Stata M."/>
            <person name="Wang W."/>
            <person name="Stajich J.E."/>
            <person name="White M.M."/>
            <person name="Moncalvo J.M."/>
        </authorList>
    </citation>
    <scope>NUCLEOTIDE SEQUENCE [LARGE SCALE GENOMIC DNA]</scope>
    <source>
        <strain evidence="1 2">SC-DP-2</strain>
    </source>
</reference>
<comment type="caution">
    <text evidence="1">The sequence shown here is derived from an EMBL/GenBank/DDBJ whole genome shotgun (WGS) entry which is preliminary data.</text>
</comment>
<dbReference type="AlphaFoldDB" id="A0A2T9ZH88"/>
<accession>A0A2T9ZH88</accession>
<organism evidence="1 2">
    <name type="scientific">Smittium megazygosporum</name>
    <dbReference type="NCBI Taxonomy" id="133381"/>
    <lineage>
        <taxon>Eukaryota</taxon>
        <taxon>Fungi</taxon>
        <taxon>Fungi incertae sedis</taxon>
        <taxon>Zoopagomycota</taxon>
        <taxon>Kickxellomycotina</taxon>
        <taxon>Harpellomycetes</taxon>
        <taxon>Harpellales</taxon>
        <taxon>Legeriomycetaceae</taxon>
        <taxon>Smittium</taxon>
    </lineage>
</organism>
<evidence type="ECO:0000313" key="1">
    <source>
        <dbReference type="EMBL" id="PVV03949.1"/>
    </source>
</evidence>
<gene>
    <name evidence="1" type="ORF">BB560_001559</name>
</gene>
<proteinExistence type="predicted"/>
<dbReference type="Proteomes" id="UP000245609">
    <property type="component" value="Unassembled WGS sequence"/>
</dbReference>